<dbReference type="InParanoid" id="A0A409XDF6"/>
<sequence>MPGEGISSKVKIDDLKTLLAADLSHPAVVLASVPPWAGKQLDKDKGNWLEWSCYVQGALVGNGLFCYCKANPPIPNPTTQPRAYAHWCKNDECMCGFIAAGCSNSKIKHLKPLENDAAKYWKLLEECHTQQGPMGQVYYMHNAMALSLEPGHITNYVEKISKVFDLLDKVWAMWKLDLDALKCIMVVNALHLCEQDQIALLDDIRHGTAGGIPFTAENIIRFAEEQQLILNNKKDDPTAIALASQTKSRNSDNTCSNC</sequence>
<dbReference type="EMBL" id="NHYD01002018">
    <property type="protein sequence ID" value="PPQ88819.1"/>
    <property type="molecule type" value="Genomic_DNA"/>
</dbReference>
<accession>A0A409XDF6</accession>
<dbReference type="AlphaFoldDB" id="A0A409XDF6"/>
<reference evidence="1 2" key="1">
    <citation type="journal article" date="2018" name="Evol. Lett.">
        <title>Horizontal gene cluster transfer increased hallucinogenic mushroom diversity.</title>
        <authorList>
            <person name="Reynolds H.T."/>
            <person name="Vijayakumar V."/>
            <person name="Gluck-Thaler E."/>
            <person name="Korotkin H.B."/>
            <person name="Matheny P.B."/>
            <person name="Slot J.C."/>
        </authorList>
    </citation>
    <scope>NUCLEOTIDE SEQUENCE [LARGE SCALE GENOMIC DNA]</scope>
    <source>
        <strain evidence="1 2">2631</strain>
    </source>
</reference>
<gene>
    <name evidence="1" type="ORF">CVT25_008474</name>
</gene>
<dbReference type="Pfam" id="PF14223">
    <property type="entry name" value="Retrotran_gag_2"/>
    <property type="match status" value="1"/>
</dbReference>
<name>A0A409XDF6_PSICY</name>
<dbReference type="Proteomes" id="UP000283269">
    <property type="component" value="Unassembled WGS sequence"/>
</dbReference>
<dbReference type="OrthoDB" id="2941894at2759"/>
<comment type="caution">
    <text evidence="1">The sequence shown here is derived from an EMBL/GenBank/DDBJ whole genome shotgun (WGS) entry which is preliminary data.</text>
</comment>
<evidence type="ECO:0000313" key="2">
    <source>
        <dbReference type="Proteomes" id="UP000283269"/>
    </source>
</evidence>
<proteinExistence type="predicted"/>
<keyword evidence="2" id="KW-1185">Reference proteome</keyword>
<organism evidence="1 2">
    <name type="scientific">Psilocybe cyanescens</name>
    <dbReference type="NCBI Taxonomy" id="93625"/>
    <lineage>
        <taxon>Eukaryota</taxon>
        <taxon>Fungi</taxon>
        <taxon>Dikarya</taxon>
        <taxon>Basidiomycota</taxon>
        <taxon>Agaricomycotina</taxon>
        <taxon>Agaricomycetes</taxon>
        <taxon>Agaricomycetidae</taxon>
        <taxon>Agaricales</taxon>
        <taxon>Agaricineae</taxon>
        <taxon>Strophariaceae</taxon>
        <taxon>Psilocybe</taxon>
    </lineage>
</organism>
<dbReference type="STRING" id="93625.A0A409XDF6"/>
<evidence type="ECO:0000313" key="1">
    <source>
        <dbReference type="EMBL" id="PPQ88819.1"/>
    </source>
</evidence>
<protein>
    <submittedName>
        <fullName evidence="1">Uncharacterized protein</fullName>
    </submittedName>
</protein>